<dbReference type="GO" id="GO:0045910">
    <property type="term" value="P:negative regulation of DNA recombination"/>
    <property type="evidence" value="ECO:0007669"/>
    <property type="project" value="TreeGrafter"/>
</dbReference>
<evidence type="ECO:0000256" key="1">
    <source>
        <dbReference type="ARBA" id="ARBA00004123"/>
    </source>
</evidence>
<feature type="binding site" evidence="16">
    <location>
        <position position="162"/>
    </location>
    <ligand>
        <name>[4Fe-4S] cluster</name>
        <dbReference type="ChEBI" id="CHEBI:49883"/>
    </ligand>
</feature>
<dbReference type="CDD" id="cd17970">
    <property type="entry name" value="DEAHc_FancJ"/>
    <property type="match status" value="1"/>
</dbReference>
<evidence type="ECO:0000256" key="7">
    <source>
        <dbReference type="ARBA" id="ARBA00022806"/>
    </source>
</evidence>
<reference evidence="19" key="4">
    <citation type="submission" date="2025-08" db="UniProtKB">
        <authorList>
            <consortium name="Ensembl"/>
        </authorList>
    </citation>
    <scope>IDENTIFICATION</scope>
</reference>
<dbReference type="InterPro" id="IPR013020">
    <property type="entry name" value="Rad3/Chl1-like"/>
</dbReference>
<dbReference type="EC" id="5.6.2.-" evidence="16"/>
<evidence type="ECO:0000313" key="19">
    <source>
        <dbReference type="Ensembl" id="ENSCMIP00000030448.1"/>
    </source>
</evidence>
<gene>
    <name evidence="19" type="primary">LOC103190726</name>
    <name evidence="16" type="synonym">RTEL1</name>
</gene>
<evidence type="ECO:0000256" key="12">
    <source>
        <dbReference type="ARBA" id="ARBA00023204"/>
    </source>
</evidence>
<dbReference type="GO" id="GO:0003678">
    <property type="term" value="F:DNA helicase activity"/>
    <property type="evidence" value="ECO:0007669"/>
    <property type="project" value="UniProtKB-UniRule"/>
</dbReference>
<evidence type="ECO:0000313" key="20">
    <source>
        <dbReference type="Proteomes" id="UP000314986"/>
    </source>
</evidence>
<evidence type="ECO:0000256" key="5">
    <source>
        <dbReference type="ARBA" id="ARBA00022763"/>
    </source>
</evidence>
<dbReference type="NCBIfam" id="TIGR00604">
    <property type="entry name" value="rad3"/>
    <property type="match status" value="1"/>
</dbReference>
<evidence type="ECO:0000256" key="11">
    <source>
        <dbReference type="ARBA" id="ARBA00023125"/>
    </source>
</evidence>
<dbReference type="InterPro" id="IPR049909">
    <property type="entry name" value="Rtel1_HHD"/>
</dbReference>
<accession>A0A4W3IW61</accession>
<dbReference type="InterPro" id="IPR006555">
    <property type="entry name" value="ATP-dep_Helicase_C"/>
</dbReference>
<dbReference type="CDD" id="cd18788">
    <property type="entry name" value="SF2_C_XPD"/>
    <property type="match status" value="1"/>
</dbReference>
<feature type="binding site" evidence="16">
    <location>
        <position position="144"/>
    </location>
    <ligand>
        <name>[4Fe-4S] cluster</name>
        <dbReference type="ChEBI" id="CHEBI:49883"/>
    </ligand>
</feature>
<dbReference type="InterPro" id="IPR057498">
    <property type="entry name" value="Rtel1_ARCH"/>
</dbReference>
<evidence type="ECO:0000256" key="8">
    <source>
        <dbReference type="ARBA" id="ARBA00022840"/>
    </source>
</evidence>
<keyword evidence="10 16" id="KW-0411">Iron-sulfur</keyword>
<keyword evidence="5 16" id="KW-0227">DNA damage</keyword>
<evidence type="ECO:0000256" key="3">
    <source>
        <dbReference type="ARBA" id="ARBA00022723"/>
    </source>
</evidence>
<evidence type="ECO:0000256" key="15">
    <source>
        <dbReference type="ARBA" id="ARBA00049360"/>
    </source>
</evidence>
<dbReference type="FunFam" id="3.40.50.300:FF:000431">
    <property type="entry name" value="Regulator of telomere elongation helicase 1"/>
    <property type="match status" value="1"/>
</dbReference>
<dbReference type="GO" id="GO:0070182">
    <property type="term" value="F:DNA polymerase binding"/>
    <property type="evidence" value="ECO:0007669"/>
    <property type="project" value="TreeGrafter"/>
</dbReference>
<evidence type="ECO:0000256" key="6">
    <source>
        <dbReference type="ARBA" id="ARBA00022801"/>
    </source>
</evidence>
<dbReference type="GeneTree" id="ENSGT00950000182970"/>
<feature type="compositionally biased region" description="Polar residues" evidence="17">
    <location>
        <begin position="1243"/>
        <end position="1258"/>
    </location>
</feature>
<proteinExistence type="inferred from homology"/>
<dbReference type="InterPro" id="IPR006554">
    <property type="entry name" value="Helicase-like_DEXD_c2"/>
</dbReference>
<dbReference type="GO" id="GO:0046872">
    <property type="term" value="F:metal ion binding"/>
    <property type="evidence" value="ECO:0007669"/>
    <property type="project" value="UniProtKB-UniRule"/>
</dbReference>
<keyword evidence="8 16" id="KW-0067">ATP-binding</keyword>
<comment type="subcellular location">
    <subcellularLocation>
        <location evidence="1 16">Nucleus</location>
    </subcellularLocation>
</comment>
<keyword evidence="20" id="KW-1185">Reference proteome</keyword>
<dbReference type="GO" id="GO:1904430">
    <property type="term" value="P:negative regulation of t-circle formation"/>
    <property type="evidence" value="ECO:0007669"/>
    <property type="project" value="TreeGrafter"/>
</dbReference>
<dbReference type="Gene3D" id="3.40.50.300">
    <property type="entry name" value="P-loop containing nucleotide triphosphate hydrolases"/>
    <property type="match status" value="2"/>
</dbReference>
<reference evidence="20" key="3">
    <citation type="journal article" date="2014" name="Nature">
        <title>Elephant shark genome provides unique insights into gnathostome evolution.</title>
        <authorList>
            <consortium name="International Elephant Shark Genome Sequencing Consortium"/>
            <person name="Venkatesh B."/>
            <person name="Lee A.P."/>
            <person name="Ravi V."/>
            <person name="Maurya A.K."/>
            <person name="Lian M.M."/>
            <person name="Swann J.B."/>
            <person name="Ohta Y."/>
            <person name="Flajnik M.F."/>
            <person name="Sutoh Y."/>
            <person name="Kasahara M."/>
            <person name="Hoon S."/>
            <person name="Gangu V."/>
            <person name="Roy S.W."/>
            <person name="Irimia M."/>
            <person name="Korzh V."/>
            <person name="Kondrychyn I."/>
            <person name="Lim Z.W."/>
            <person name="Tay B.H."/>
            <person name="Tohari S."/>
            <person name="Kong K.W."/>
            <person name="Ho S."/>
            <person name="Lorente-Galdos B."/>
            <person name="Quilez J."/>
            <person name="Marques-Bonet T."/>
            <person name="Raney B.J."/>
            <person name="Ingham P.W."/>
            <person name="Tay A."/>
            <person name="Hillier L.W."/>
            <person name="Minx P."/>
            <person name="Boehm T."/>
            <person name="Wilson R.K."/>
            <person name="Brenner S."/>
            <person name="Warren W.C."/>
        </authorList>
    </citation>
    <scope>NUCLEOTIDE SEQUENCE [LARGE SCALE GENOMIC DNA]</scope>
</reference>
<dbReference type="Ensembl" id="ENSCMIT00000030915.1">
    <property type="protein sequence ID" value="ENSCMIP00000030448.1"/>
    <property type="gene ID" value="ENSCMIG00000013099.1"/>
</dbReference>
<evidence type="ECO:0000256" key="2">
    <source>
        <dbReference type="ARBA" id="ARBA00022485"/>
    </source>
</evidence>
<keyword evidence="11 16" id="KW-0238">DNA-binding</keyword>
<keyword evidence="14 16" id="KW-0539">Nucleus</keyword>
<keyword evidence="7 16" id="KW-0347">Helicase</keyword>
<organism evidence="19 20">
    <name type="scientific">Callorhinchus milii</name>
    <name type="common">Ghost shark</name>
    <dbReference type="NCBI Taxonomy" id="7868"/>
    <lineage>
        <taxon>Eukaryota</taxon>
        <taxon>Metazoa</taxon>
        <taxon>Chordata</taxon>
        <taxon>Craniata</taxon>
        <taxon>Vertebrata</taxon>
        <taxon>Chondrichthyes</taxon>
        <taxon>Holocephali</taxon>
        <taxon>Chimaeriformes</taxon>
        <taxon>Callorhinchidae</taxon>
        <taxon>Callorhinchus</taxon>
    </lineage>
</organism>
<dbReference type="Proteomes" id="UP000314986">
    <property type="component" value="Unassembled WGS sequence"/>
</dbReference>
<dbReference type="InterPro" id="IPR010614">
    <property type="entry name" value="RAD3-like_helicase_DEAD"/>
</dbReference>
<reference evidence="19" key="5">
    <citation type="submission" date="2025-09" db="UniProtKB">
        <authorList>
            <consortium name="Ensembl"/>
        </authorList>
    </citation>
    <scope>IDENTIFICATION</scope>
</reference>
<dbReference type="SMART" id="SM00491">
    <property type="entry name" value="HELICc2"/>
    <property type="match status" value="1"/>
</dbReference>
<dbReference type="STRING" id="7868.ENSCMIP00000030448"/>
<dbReference type="GO" id="GO:0006310">
    <property type="term" value="P:DNA recombination"/>
    <property type="evidence" value="ECO:0007669"/>
    <property type="project" value="InterPro"/>
</dbReference>
<dbReference type="GO" id="GO:0051539">
    <property type="term" value="F:4 iron, 4 sulfur cluster binding"/>
    <property type="evidence" value="ECO:0007669"/>
    <property type="project" value="UniProtKB-UniRule"/>
</dbReference>
<feature type="region of interest" description="Disordered" evidence="17">
    <location>
        <begin position="998"/>
        <end position="1030"/>
    </location>
</feature>
<dbReference type="PANTHER" id="PTHR11472:SF34">
    <property type="entry name" value="REGULATOR OF TELOMERE ELONGATION HELICASE 1"/>
    <property type="match status" value="1"/>
</dbReference>
<feature type="binding site" evidence="16">
    <location>
        <position position="206"/>
    </location>
    <ligand>
        <name>[4Fe-4S] cluster</name>
        <dbReference type="ChEBI" id="CHEBI:49883"/>
    </ligand>
</feature>
<feature type="region of interest" description="Disordered" evidence="17">
    <location>
        <begin position="1226"/>
        <end position="1260"/>
    </location>
</feature>
<dbReference type="InterPro" id="IPR045028">
    <property type="entry name" value="DinG/Rad3-like"/>
</dbReference>
<dbReference type="Pfam" id="PF23109">
    <property type="entry name" value="ARCH_RTEL1"/>
    <property type="match status" value="1"/>
</dbReference>
<dbReference type="InParanoid" id="A0A4W3IW61"/>
<dbReference type="CDD" id="cd13932">
    <property type="entry name" value="HN_RTEL1"/>
    <property type="match status" value="2"/>
</dbReference>
<dbReference type="Gene3D" id="1.20.1160.20">
    <property type="match status" value="2"/>
</dbReference>
<dbReference type="GO" id="GO:0090657">
    <property type="term" value="P:telomeric loop disassembly"/>
    <property type="evidence" value="ECO:0007669"/>
    <property type="project" value="TreeGrafter"/>
</dbReference>
<feature type="domain" description="Helicase ATP-binding" evidence="18">
    <location>
        <begin position="7"/>
        <end position="295"/>
    </location>
</feature>
<feature type="compositionally biased region" description="Polar residues" evidence="17">
    <location>
        <begin position="1003"/>
        <end position="1015"/>
    </location>
</feature>
<sequence>MPRIELNGISVDFPYIPYKCQEDYMSKVIECLHKKVNGVLESPTGTGKTLCLLCATLAWREQFKDSISASKIAQHMNGEELFEGRSLSSWGSASVDDHSANYSDIPKIIYASRTHSQLTQVINELRSTSYRPKVCVLGSREQLCIHPEVMKQESNHVKVHMCRAKISTHSCHFYNNVDEKSTEKEIIEKILDIEDLVKNGSKHRVCPYYLSRALKQNAEIIFMPYNYLLDPKSRRAHSIDLRGTIVIFDEAHNVEKMCEESASFDLTPYDLASGIDIVNQILEEQTKSVQQNERNAEFNIESFNSGLSMDLSDLAKIKEILLDLESAIDSIQLPSNGSGVTKPGSFIFELFAQAQITFQSKSTILEALDQILSFLSGRSGVFTNTSGLQKLADILQIVFCIDPPEGTADSAMGLNVAKYYKVHIHPDNSGKNKWRRDLWTSVTRKQGSILSYWCFCPGYSMAELMRQGVRSIILTSGTLSPLSSFTLEMQIPFPVSLENPHVIDKHQIWIGIVPKGPDGALLSSAYDKRFTPEYISSLGQTIVNIGRVVPDGLLVFFPSYPVMDKNLEFWKEQGTTSRMEEIKPMFVETRGKGSFTEAMQRYYDKVNDPKSNGACFYAVCRGKISEGLDFADINGRGVMVTGLPFPPRMDPRVVLKMQFLDEMRAKRVGNTPYLSGQQWYRQQASRAVNQAIGRVIRHRDDYGAIFLCDHRFMGTEVRSQLPSWVRPHVKVYENFGHVIRDAAQFFRVAQKIMPRPKQRTGSKCDSQCSAINSAASSSTSITSILCLPKAKTLDSHIPSLKRKRPADLRTSGGDSMARLCVEYERDTENTRKKPISLLDALEHTELKPDEDKLPGEEKAMRMSTLSLQYDKRLIDERQGGRKKITLISKRGFDILPPSERTKAEKAKFFMVAVKQTLSQANYERFTQAMQKYKTTDDFETMLAELAALFTEDMKKHSLLRDFYQFVRPRHKKKFDEACFNLTGEGCGYKPEHEVPREERLTTEQKGNGAENQQKLESIHPSENKFTSSESSSQQLNTCAHLNQGRPHLISGDVSKGVTCNSEPADSAIAPSQISTALSGQKKQLVLAAYISDVKKALGPITYNRFSTALHMYKKTDNYEGVVSEIAALFTERSEDYHLLRRFYIFVRPHHKQEFVQMYQELTGTNQFMENEQQHDKAGEVLHVTERKHPEQTCMNKNQTIQNLSRDNCMVPSFSKAEVPGKNQSKISTFFSSKGKPRSSSGSARQSRLNNDNMSNSGPSVRHQYCTGRSYFKIVHCQPYVSKERRSNWSNGDM</sequence>
<protein>
    <recommendedName>
        <fullName evidence="16">Regulator of telomere elongation helicase 1</fullName>
        <ecNumber evidence="16">5.6.2.-</ecNumber>
    </recommendedName>
</protein>
<dbReference type="SMART" id="SM00488">
    <property type="entry name" value="DEXDc2"/>
    <property type="match status" value="1"/>
</dbReference>
<evidence type="ECO:0000256" key="9">
    <source>
        <dbReference type="ARBA" id="ARBA00023004"/>
    </source>
</evidence>
<evidence type="ECO:0000259" key="18">
    <source>
        <dbReference type="PROSITE" id="PS51193"/>
    </source>
</evidence>
<keyword evidence="12 16" id="KW-0234">DNA repair</keyword>
<dbReference type="InterPro" id="IPR030845">
    <property type="entry name" value="RTEL1"/>
</dbReference>
<dbReference type="GO" id="GO:0016887">
    <property type="term" value="F:ATP hydrolysis activity"/>
    <property type="evidence" value="ECO:0007669"/>
    <property type="project" value="RHEA"/>
</dbReference>
<dbReference type="FunFam" id="3.40.50.300:FF:000691">
    <property type="entry name" value="Regulator of telomere elongation helicase 1"/>
    <property type="match status" value="1"/>
</dbReference>
<keyword evidence="4 16" id="KW-0547">Nucleotide-binding</keyword>
<dbReference type="GO" id="GO:0006260">
    <property type="term" value="P:DNA replication"/>
    <property type="evidence" value="ECO:0007669"/>
    <property type="project" value="InterPro"/>
</dbReference>
<comment type="function">
    <text evidence="16">A probable ATP-dependent DNA helicase implicated in telomere-length regulation, DNA repair and the maintenance of genomic stability. Acts as an anti-recombinase to counteract toxic recombination and limit crossover during meiosis. Regulates meiotic recombination and crossover homeostasis by physically dissociating strand invasion events and thereby promotes noncrossover repair by meiotic synthesis dependent strand annealing (SDSA) as well as disassembly of D loop recombination intermediates. Also disassembles T loops and prevents telomere fragility by counteracting telomeric G4-DNA structures, which together ensure the dynamics and stability of the telomere.</text>
</comment>
<reference evidence="20" key="2">
    <citation type="journal article" date="2007" name="PLoS Biol.">
        <title>Survey sequencing and comparative analysis of the elephant shark (Callorhinchus milii) genome.</title>
        <authorList>
            <person name="Venkatesh B."/>
            <person name="Kirkness E.F."/>
            <person name="Loh Y.H."/>
            <person name="Halpern A.L."/>
            <person name="Lee A.P."/>
            <person name="Johnson J."/>
            <person name="Dandona N."/>
            <person name="Viswanathan L.D."/>
            <person name="Tay A."/>
            <person name="Venter J.C."/>
            <person name="Strausberg R.L."/>
            <person name="Brenner S."/>
        </authorList>
    </citation>
    <scope>NUCLEOTIDE SEQUENCE [LARGE SCALE GENOMIC DNA]</scope>
</reference>
<dbReference type="PROSITE" id="PS51193">
    <property type="entry name" value="HELICASE_ATP_BIND_2"/>
    <property type="match status" value="1"/>
</dbReference>
<evidence type="ECO:0000256" key="10">
    <source>
        <dbReference type="ARBA" id="ARBA00023014"/>
    </source>
</evidence>
<dbReference type="InterPro" id="IPR027417">
    <property type="entry name" value="P-loop_NTPase"/>
</dbReference>
<keyword evidence="9 16" id="KW-0408">Iron</keyword>
<dbReference type="GO" id="GO:0010569">
    <property type="term" value="P:regulation of double-strand break repair via homologous recombination"/>
    <property type="evidence" value="ECO:0007669"/>
    <property type="project" value="UniProtKB-UniRule"/>
</dbReference>
<reference evidence="20" key="1">
    <citation type="journal article" date="2006" name="Science">
        <title>Ancient noncoding elements conserved in the human genome.</title>
        <authorList>
            <person name="Venkatesh B."/>
            <person name="Kirkness E.F."/>
            <person name="Loh Y.H."/>
            <person name="Halpern A.L."/>
            <person name="Lee A.P."/>
            <person name="Johnson J."/>
            <person name="Dandona N."/>
            <person name="Viswanathan L.D."/>
            <person name="Tay A."/>
            <person name="Venter J.C."/>
            <person name="Strausberg R.L."/>
            <person name="Brenner S."/>
        </authorList>
    </citation>
    <scope>NUCLEOTIDE SEQUENCE [LARGE SCALE GENOMIC DNA]</scope>
</reference>
<keyword evidence="6 16" id="KW-0378">Hydrolase</keyword>
<dbReference type="Pfam" id="PF06733">
    <property type="entry name" value="DEAD_2"/>
    <property type="match status" value="1"/>
</dbReference>
<keyword evidence="3 16" id="KW-0479">Metal-binding</keyword>
<dbReference type="GO" id="GO:0003677">
    <property type="term" value="F:DNA binding"/>
    <property type="evidence" value="ECO:0007669"/>
    <property type="project" value="UniProtKB-UniRule"/>
</dbReference>
<dbReference type="Pfam" id="PF23116">
    <property type="entry name" value="HHD_RTEL1"/>
    <property type="match status" value="1"/>
</dbReference>
<dbReference type="Pfam" id="PF13307">
    <property type="entry name" value="Helicase_C_2"/>
    <property type="match status" value="1"/>
</dbReference>
<comment type="caution">
    <text evidence="16">Lacks conserved residue(s) required for the propagation of feature annotation.</text>
</comment>
<evidence type="ECO:0000256" key="17">
    <source>
        <dbReference type="SAM" id="MobiDB-lite"/>
    </source>
</evidence>
<dbReference type="InterPro" id="IPR014013">
    <property type="entry name" value="Helic_SF1/SF2_ATP-bd_DinG/Rad3"/>
</dbReference>
<feature type="binding site" evidence="16">
    <location>
        <position position="171"/>
    </location>
    <ligand>
        <name>[4Fe-4S] cluster</name>
        <dbReference type="ChEBI" id="CHEBI:49883"/>
    </ligand>
</feature>
<comment type="catalytic activity">
    <reaction evidence="15 16">
        <text>ATP + H2O = ADP + phosphate + H(+)</text>
        <dbReference type="Rhea" id="RHEA:13065"/>
        <dbReference type="ChEBI" id="CHEBI:15377"/>
        <dbReference type="ChEBI" id="CHEBI:15378"/>
        <dbReference type="ChEBI" id="CHEBI:30616"/>
        <dbReference type="ChEBI" id="CHEBI:43474"/>
        <dbReference type="ChEBI" id="CHEBI:456216"/>
    </reaction>
</comment>
<evidence type="ECO:0000256" key="14">
    <source>
        <dbReference type="ARBA" id="ARBA00023242"/>
    </source>
</evidence>
<dbReference type="HAMAP" id="MF_03065">
    <property type="entry name" value="RTEL1"/>
    <property type="match status" value="1"/>
</dbReference>
<dbReference type="FunFam" id="1.20.1160.20:FF:000006">
    <property type="entry name" value="Regulator of telomere elongation helicase 1"/>
    <property type="match status" value="1"/>
</dbReference>
<name>A0A4W3IW61_CALMI</name>
<comment type="similarity">
    <text evidence="16">Belongs to the helicase family. RAD3/XPD subfamily.</text>
</comment>
<dbReference type="GO" id="GO:0006281">
    <property type="term" value="P:DNA repair"/>
    <property type="evidence" value="ECO:0007669"/>
    <property type="project" value="UniProtKB-UniRule"/>
</dbReference>
<dbReference type="GO" id="GO:0005524">
    <property type="term" value="F:ATP binding"/>
    <property type="evidence" value="ECO:0007669"/>
    <property type="project" value="UniProtKB-UniRule"/>
</dbReference>
<evidence type="ECO:0000256" key="4">
    <source>
        <dbReference type="ARBA" id="ARBA00022741"/>
    </source>
</evidence>
<dbReference type="GO" id="GO:0005634">
    <property type="term" value="C:nucleus"/>
    <property type="evidence" value="ECO:0007669"/>
    <property type="project" value="UniProtKB-SubCell"/>
</dbReference>
<dbReference type="SUPFAM" id="SSF52540">
    <property type="entry name" value="P-loop containing nucleoside triphosphate hydrolases"/>
    <property type="match status" value="1"/>
</dbReference>
<keyword evidence="13 16" id="KW-0413">Isomerase</keyword>
<dbReference type="PANTHER" id="PTHR11472">
    <property type="entry name" value="DNA REPAIR DEAD HELICASE RAD3/XP-D SUBFAMILY MEMBER"/>
    <property type="match status" value="1"/>
</dbReference>
<feature type="compositionally biased region" description="Low complexity" evidence="17">
    <location>
        <begin position="1231"/>
        <end position="1242"/>
    </location>
</feature>
<evidence type="ECO:0000256" key="16">
    <source>
        <dbReference type="HAMAP-Rule" id="MF_03065"/>
    </source>
</evidence>
<evidence type="ECO:0000256" key="13">
    <source>
        <dbReference type="ARBA" id="ARBA00023235"/>
    </source>
</evidence>
<keyword evidence="2 16" id="KW-0004">4Fe-4S</keyword>